<organism evidence="2 3">
    <name type="scientific">Candidatus Sungbacteria bacterium RIFCSPHIGHO2_02_FULL_52_23</name>
    <dbReference type="NCBI Taxonomy" id="1802274"/>
    <lineage>
        <taxon>Bacteria</taxon>
        <taxon>Candidatus Sungiibacteriota</taxon>
    </lineage>
</organism>
<dbReference type="GO" id="GO:0006351">
    <property type="term" value="P:DNA-templated transcription"/>
    <property type="evidence" value="ECO:0007669"/>
    <property type="project" value="TreeGrafter"/>
</dbReference>
<accession>A0A1G2L086</accession>
<dbReference type="Gene3D" id="1.10.10.10">
    <property type="entry name" value="Winged helix-like DNA-binding domain superfamily/Winged helix DNA-binding domain"/>
    <property type="match status" value="1"/>
</dbReference>
<gene>
    <name evidence="2" type="ORF">A3J58_01120</name>
</gene>
<dbReference type="InterPro" id="IPR036388">
    <property type="entry name" value="WH-like_DNA-bd_sf"/>
</dbReference>
<dbReference type="InterPro" id="IPR048846">
    <property type="entry name" value="PaaX-like_central"/>
</dbReference>
<reference evidence="2 3" key="1">
    <citation type="journal article" date="2016" name="Nat. Commun.">
        <title>Thousands of microbial genomes shed light on interconnected biogeochemical processes in an aquifer system.</title>
        <authorList>
            <person name="Anantharaman K."/>
            <person name="Brown C.T."/>
            <person name="Hug L.A."/>
            <person name="Sharon I."/>
            <person name="Castelle C.J."/>
            <person name="Probst A.J."/>
            <person name="Thomas B.C."/>
            <person name="Singh A."/>
            <person name="Wilkins M.J."/>
            <person name="Karaoz U."/>
            <person name="Brodie E.L."/>
            <person name="Williams K.H."/>
            <person name="Hubbard S.S."/>
            <person name="Banfield J.F."/>
        </authorList>
    </citation>
    <scope>NUCLEOTIDE SEQUENCE [LARGE SCALE GENOMIC DNA]</scope>
</reference>
<protein>
    <recommendedName>
        <fullName evidence="1">Transcriptional repressor PaaX-like central Cas2-like domain-containing protein</fullName>
    </recommendedName>
</protein>
<feature type="domain" description="Transcriptional repressor PaaX-like central Cas2-like" evidence="1">
    <location>
        <begin position="105"/>
        <end position="176"/>
    </location>
</feature>
<evidence type="ECO:0000259" key="1">
    <source>
        <dbReference type="Pfam" id="PF20803"/>
    </source>
</evidence>
<dbReference type="SUPFAM" id="SSF46785">
    <property type="entry name" value="Winged helix' DNA-binding domain"/>
    <property type="match status" value="1"/>
</dbReference>
<dbReference type="AlphaFoldDB" id="A0A1G2L086"/>
<dbReference type="Proteomes" id="UP000178510">
    <property type="component" value="Unassembled WGS sequence"/>
</dbReference>
<comment type="caution">
    <text evidence="2">The sequence shown here is derived from an EMBL/GenBank/DDBJ whole genome shotgun (WGS) entry which is preliminary data.</text>
</comment>
<name>A0A1G2L086_9BACT</name>
<evidence type="ECO:0000313" key="3">
    <source>
        <dbReference type="Proteomes" id="UP000178510"/>
    </source>
</evidence>
<dbReference type="EMBL" id="MHQM01000010">
    <property type="protein sequence ID" value="OHA04182.1"/>
    <property type="molecule type" value="Genomic_DNA"/>
</dbReference>
<dbReference type="InterPro" id="IPR036390">
    <property type="entry name" value="WH_DNA-bd_sf"/>
</dbReference>
<evidence type="ECO:0000313" key="2">
    <source>
        <dbReference type="EMBL" id="OHA04182.1"/>
    </source>
</evidence>
<dbReference type="STRING" id="1802274.A3J58_01120"/>
<dbReference type="Gene3D" id="3.30.70.2650">
    <property type="match status" value="1"/>
</dbReference>
<proteinExistence type="predicted"/>
<dbReference type="PANTHER" id="PTHR30319">
    <property type="entry name" value="PHENYLACETIC ACID REGULATOR-RELATED TRANSCRIPTIONAL REPRESSOR"/>
    <property type="match status" value="1"/>
</dbReference>
<dbReference type="PANTHER" id="PTHR30319:SF1">
    <property type="entry name" value="TRANSCRIPTIONAL REPRESSOR PAAX"/>
    <property type="match status" value="1"/>
</dbReference>
<dbReference type="Pfam" id="PF20803">
    <property type="entry name" value="PaaX_M"/>
    <property type="match status" value="1"/>
</dbReference>
<sequence>MKTHSLADLIIKNLSALGAVYLDAFFPAKYSYASMWRPLLGLERPPKITRHTVSMNLWRLQKQGLVRRSGNRKRSLWSLTPAGKKRLHGRFRGIQDAEISVPAKDGIARIVIFDIPEHHRKKRDTIRTELIGCDFHQLQKSVWIGENPLPKAFVDIIHELELTQNVHIFSIREKGTILPQSE</sequence>